<name>A0A085MD03_9BILA</name>
<evidence type="ECO:0000313" key="2">
    <source>
        <dbReference type="EMBL" id="KFD55099.1"/>
    </source>
</evidence>
<dbReference type="Proteomes" id="UP000030758">
    <property type="component" value="Unassembled WGS sequence"/>
</dbReference>
<evidence type="ECO:0000313" key="3">
    <source>
        <dbReference type="EMBL" id="KFD72546.1"/>
    </source>
</evidence>
<sequence>MAAIERNLKISFTKKERKGSRLAQRCSGDEKMPTELSPSFDIWKRGAVDGRQPSRGKRTSKAASGWTIIQCRSLVERSQQKGDIRPPLTASRER</sequence>
<evidence type="ECO:0000256" key="1">
    <source>
        <dbReference type="SAM" id="MobiDB-lite"/>
    </source>
</evidence>
<dbReference type="Proteomes" id="UP000030764">
    <property type="component" value="Unassembled WGS sequence"/>
</dbReference>
<evidence type="ECO:0000313" key="4">
    <source>
        <dbReference type="Proteomes" id="UP000030764"/>
    </source>
</evidence>
<protein>
    <submittedName>
        <fullName evidence="2">Uncharacterized protein</fullName>
    </submittedName>
</protein>
<dbReference type="AlphaFoldDB" id="A0A085MD03"/>
<proteinExistence type="predicted"/>
<accession>A0A085MD03</accession>
<organism evidence="2 4">
    <name type="scientific">Trichuris suis</name>
    <name type="common">pig whipworm</name>
    <dbReference type="NCBI Taxonomy" id="68888"/>
    <lineage>
        <taxon>Eukaryota</taxon>
        <taxon>Metazoa</taxon>
        <taxon>Ecdysozoa</taxon>
        <taxon>Nematoda</taxon>
        <taxon>Enoplea</taxon>
        <taxon>Dorylaimia</taxon>
        <taxon>Trichinellida</taxon>
        <taxon>Trichuridae</taxon>
        <taxon>Trichuris</taxon>
    </lineage>
</organism>
<gene>
    <name evidence="2" type="ORF">M513_04017</name>
    <name evidence="3" type="ORF">M514_04017</name>
</gene>
<reference evidence="2 4" key="1">
    <citation type="journal article" date="2014" name="Nat. Genet.">
        <title>Genome and transcriptome of the porcine whipworm Trichuris suis.</title>
        <authorList>
            <person name="Jex A.R."/>
            <person name="Nejsum P."/>
            <person name="Schwarz E.M."/>
            <person name="Hu L."/>
            <person name="Young N.D."/>
            <person name="Hall R.S."/>
            <person name="Korhonen P.K."/>
            <person name="Liao S."/>
            <person name="Thamsborg S."/>
            <person name="Xia J."/>
            <person name="Xu P."/>
            <person name="Wang S."/>
            <person name="Scheerlinck J.P."/>
            <person name="Hofmann A."/>
            <person name="Sternberg P.W."/>
            <person name="Wang J."/>
            <person name="Gasser R.B."/>
        </authorList>
    </citation>
    <scope>NUCLEOTIDE SEQUENCE [LARGE SCALE GENOMIC DNA]</scope>
    <source>
        <strain evidence="3">DCEP-RM93F</strain>
        <strain evidence="2">DCEP-RM93M</strain>
    </source>
</reference>
<keyword evidence="4" id="KW-1185">Reference proteome</keyword>
<dbReference type="EMBL" id="KL367477">
    <property type="protein sequence ID" value="KFD72546.1"/>
    <property type="molecule type" value="Genomic_DNA"/>
</dbReference>
<feature type="region of interest" description="Disordered" evidence="1">
    <location>
        <begin position="16"/>
        <end position="37"/>
    </location>
</feature>
<dbReference type="EMBL" id="KL363202">
    <property type="protein sequence ID" value="KFD55099.1"/>
    <property type="molecule type" value="Genomic_DNA"/>
</dbReference>